<dbReference type="FunCoup" id="A0A7J7CTS8">
    <property type="interactions" value="279"/>
</dbReference>
<organism evidence="8 9">
    <name type="scientific">Tripterygium wilfordii</name>
    <name type="common">Thunder God vine</name>
    <dbReference type="NCBI Taxonomy" id="458696"/>
    <lineage>
        <taxon>Eukaryota</taxon>
        <taxon>Viridiplantae</taxon>
        <taxon>Streptophyta</taxon>
        <taxon>Embryophyta</taxon>
        <taxon>Tracheophyta</taxon>
        <taxon>Spermatophyta</taxon>
        <taxon>Magnoliopsida</taxon>
        <taxon>eudicotyledons</taxon>
        <taxon>Gunneridae</taxon>
        <taxon>Pentapetalae</taxon>
        <taxon>rosids</taxon>
        <taxon>fabids</taxon>
        <taxon>Celastrales</taxon>
        <taxon>Celastraceae</taxon>
        <taxon>Tripterygium</taxon>
    </lineage>
</organism>
<dbReference type="EMBL" id="JAAARO010000013">
    <property type="protein sequence ID" value="KAF5737480.1"/>
    <property type="molecule type" value="Genomic_DNA"/>
</dbReference>
<evidence type="ECO:0000313" key="8">
    <source>
        <dbReference type="EMBL" id="KAF5737480.1"/>
    </source>
</evidence>
<dbReference type="PROSITE" id="PS50948">
    <property type="entry name" value="PAN"/>
    <property type="match status" value="1"/>
</dbReference>
<reference evidence="8 9" key="1">
    <citation type="journal article" date="2020" name="Nat. Commun.">
        <title>Genome of Tripterygium wilfordii and identification of cytochrome P450 involved in triptolide biosynthesis.</title>
        <authorList>
            <person name="Tu L."/>
            <person name="Su P."/>
            <person name="Zhang Z."/>
            <person name="Gao L."/>
            <person name="Wang J."/>
            <person name="Hu T."/>
            <person name="Zhou J."/>
            <person name="Zhang Y."/>
            <person name="Zhao Y."/>
            <person name="Liu Y."/>
            <person name="Song Y."/>
            <person name="Tong Y."/>
            <person name="Lu Y."/>
            <person name="Yang J."/>
            <person name="Xu C."/>
            <person name="Jia M."/>
            <person name="Peters R.J."/>
            <person name="Huang L."/>
            <person name="Gao W."/>
        </authorList>
    </citation>
    <scope>NUCLEOTIDE SEQUENCE [LARGE SCALE GENOMIC DNA]</scope>
    <source>
        <strain evidence="9">cv. XIE 37</strain>
        <tissue evidence="8">Leaf</tissue>
    </source>
</reference>
<feature type="chain" id="PRO_5029583779" description="Apple domain-containing protein" evidence="6">
    <location>
        <begin position="30"/>
        <end position="485"/>
    </location>
</feature>
<dbReference type="SUPFAM" id="SSF51110">
    <property type="entry name" value="alpha-D-mannose-specific plant lectins"/>
    <property type="match status" value="1"/>
</dbReference>
<sequence>MVTRSSATQFLILAFFVLYGASTCTHTAAQELLKGFRATPNPSVSSFQSLLNDSTGNFSLGFLRINRTQLALAILHVKSSEPLWLANQATLARWHDRTQLIFNGSLVVSDPDEGVFWSTGTQGDRVVLLNTSNLQIRKLDNPLSVLWQSFDFPSNTIVENQNFTANMSLVSSNGMYSMRLGDNFMGLYAKFNEGTDQIYLKHRALQAKQTIIEGIPIYARVNPDGFLGMYQTGNTPVDIEPFMSFNSFQSSDNGFLMVRLEPDGNLKGYNWDGSDWDLNYQAIRDQCELPNPCGSYGLCLPGEGCTCLDNRTDFHSGECFAPQSGNFCEEGEAKNDFWILRRNGVALPFSEWMIYETVSSLDQCETICDGNCSCWGAVYNNASGFCYLVHYPIQSLVGVGDLSKVGYFKVRTIAEKKREVGSGVGFGILGLAILGMIGAIGFGSYRVWSRRRRDSRILEEEGGLSPGPYKDLGSASFRSIEMSNR</sequence>
<evidence type="ECO:0000313" key="9">
    <source>
        <dbReference type="Proteomes" id="UP000593562"/>
    </source>
</evidence>
<evidence type="ECO:0000256" key="6">
    <source>
        <dbReference type="SAM" id="SignalP"/>
    </source>
</evidence>
<proteinExistence type="predicted"/>
<dbReference type="Pfam" id="PF01453">
    <property type="entry name" value="B_lectin"/>
    <property type="match status" value="1"/>
</dbReference>
<dbReference type="InterPro" id="IPR001480">
    <property type="entry name" value="Bulb-type_lectin_dom"/>
</dbReference>
<dbReference type="PIRSF" id="PIRSF002686">
    <property type="entry name" value="SLG"/>
    <property type="match status" value="1"/>
</dbReference>
<dbReference type="CDD" id="cd01098">
    <property type="entry name" value="PAN_AP_plant"/>
    <property type="match status" value="1"/>
</dbReference>
<dbReference type="Gene3D" id="2.90.10.30">
    <property type="match status" value="1"/>
</dbReference>
<feature type="transmembrane region" description="Helical" evidence="5">
    <location>
        <begin position="424"/>
        <end position="448"/>
    </location>
</feature>
<dbReference type="GO" id="GO:0048544">
    <property type="term" value="P:recognition of pollen"/>
    <property type="evidence" value="ECO:0007669"/>
    <property type="project" value="InterPro"/>
</dbReference>
<keyword evidence="3" id="KW-1015">Disulfide bond</keyword>
<keyword evidence="5" id="KW-1133">Transmembrane helix</keyword>
<dbReference type="InterPro" id="IPR035446">
    <property type="entry name" value="SLSG/EP1"/>
</dbReference>
<feature type="signal peptide" evidence="6">
    <location>
        <begin position="1"/>
        <end position="29"/>
    </location>
</feature>
<evidence type="ECO:0000256" key="1">
    <source>
        <dbReference type="ARBA" id="ARBA00003061"/>
    </source>
</evidence>
<protein>
    <recommendedName>
        <fullName evidence="7">Apple domain-containing protein</fullName>
    </recommendedName>
</protein>
<keyword evidence="5" id="KW-0472">Membrane</keyword>
<keyword evidence="4" id="KW-0325">Glycoprotein</keyword>
<dbReference type="Proteomes" id="UP000593562">
    <property type="component" value="Unassembled WGS sequence"/>
</dbReference>
<gene>
    <name evidence="8" type="ORF">HS088_TW13G00361</name>
</gene>
<dbReference type="InterPro" id="IPR036426">
    <property type="entry name" value="Bulb-type_lectin_dom_sf"/>
</dbReference>
<dbReference type="InterPro" id="IPR000858">
    <property type="entry name" value="S_locus_glycoprot_dom"/>
</dbReference>
<evidence type="ECO:0000256" key="2">
    <source>
        <dbReference type="ARBA" id="ARBA00022729"/>
    </source>
</evidence>
<dbReference type="InParanoid" id="A0A7J7CTS8"/>
<evidence type="ECO:0000259" key="7">
    <source>
        <dbReference type="PROSITE" id="PS50948"/>
    </source>
</evidence>
<feature type="domain" description="Apple" evidence="7">
    <location>
        <begin position="328"/>
        <end position="412"/>
    </location>
</feature>
<dbReference type="Pfam" id="PF00024">
    <property type="entry name" value="PAN_1"/>
    <property type="match status" value="1"/>
</dbReference>
<dbReference type="PANTHER" id="PTHR32444">
    <property type="entry name" value="BULB-TYPE LECTIN DOMAIN-CONTAINING PROTEIN"/>
    <property type="match status" value="1"/>
</dbReference>
<keyword evidence="5" id="KW-0812">Transmembrane</keyword>
<keyword evidence="2 6" id="KW-0732">Signal</keyword>
<dbReference type="Pfam" id="PF00954">
    <property type="entry name" value="S_locus_glycop"/>
    <property type="match status" value="1"/>
</dbReference>
<evidence type="ECO:0000256" key="4">
    <source>
        <dbReference type="ARBA" id="ARBA00023180"/>
    </source>
</evidence>
<comment type="function">
    <text evidence="1">Involved in sporophytic self-incompatibility system (the inability of flowering plants to achieve self-fertilization).</text>
</comment>
<dbReference type="InterPro" id="IPR003609">
    <property type="entry name" value="Pan_app"/>
</dbReference>
<keyword evidence="9" id="KW-1185">Reference proteome</keyword>
<dbReference type="OrthoDB" id="590879at2759"/>
<dbReference type="SMART" id="SM00108">
    <property type="entry name" value="B_lectin"/>
    <property type="match status" value="1"/>
</dbReference>
<accession>A0A7J7CTS8</accession>
<dbReference type="AlphaFoldDB" id="A0A7J7CTS8"/>
<evidence type="ECO:0000256" key="3">
    <source>
        <dbReference type="ARBA" id="ARBA00023157"/>
    </source>
</evidence>
<comment type="caution">
    <text evidence="8">The sequence shown here is derived from an EMBL/GenBank/DDBJ whole genome shotgun (WGS) entry which is preliminary data.</text>
</comment>
<dbReference type="PANTHER" id="PTHR32444:SF108">
    <property type="entry name" value="OS02G0527900 PROTEIN"/>
    <property type="match status" value="1"/>
</dbReference>
<name>A0A7J7CTS8_TRIWF</name>
<evidence type="ECO:0000256" key="5">
    <source>
        <dbReference type="SAM" id="Phobius"/>
    </source>
</evidence>